<evidence type="ECO:0000256" key="1">
    <source>
        <dbReference type="ARBA" id="ARBA00004141"/>
    </source>
</evidence>
<keyword evidence="10" id="KW-1185">Reference proteome</keyword>
<gene>
    <name evidence="9" type="primary">ABSGL_05539.1 scaffold 7169</name>
</gene>
<feature type="transmembrane region" description="Helical" evidence="7">
    <location>
        <begin position="274"/>
        <end position="294"/>
    </location>
</feature>
<keyword evidence="4 7" id="KW-1133">Transmembrane helix</keyword>
<evidence type="ECO:0000256" key="6">
    <source>
        <dbReference type="ARBA" id="ARBA00049737"/>
    </source>
</evidence>
<feature type="transmembrane region" description="Helical" evidence="7">
    <location>
        <begin position="157"/>
        <end position="179"/>
    </location>
</feature>
<evidence type="ECO:0000256" key="4">
    <source>
        <dbReference type="ARBA" id="ARBA00022989"/>
    </source>
</evidence>
<reference evidence="9" key="1">
    <citation type="submission" date="2016-04" db="EMBL/GenBank/DDBJ databases">
        <authorList>
            <person name="Evans L.H."/>
            <person name="Alamgir A."/>
            <person name="Owens N."/>
            <person name="Weber N.D."/>
            <person name="Virtaneva K."/>
            <person name="Barbian K."/>
            <person name="Babar A."/>
            <person name="Rosenke K."/>
        </authorList>
    </citation>
    <scope>NUCLEOTIDE SEQUENCE [LARGE SCALE GENOMIC DNA]</scope>
    <source>
        <strain evidence="9">CBS 101.48</strain>
    </source>
</reference>
<evidence type="ECO:0000313" key="10">
    <source>
        <dbReference type="Proteomes" id="UP000078561"/>
    </source>
</evidence>
<evidence type="ECO:0000256" key="5">
    <source>
        <dbReference type="ARBA" id="ARBA00023136"/>
    </source>
</evidence>
<evidence type="ECO:0000259" key="8">
    <source>
        <dbReference type="Pfam" id="PF13886"/>
    </source>
</evidence>
<name>A0A168N5X2_ABSGL</name>
<feature type="transmembrane region" description="Helical" evidence="7">
    <location>
        <begin position="341"/>
        <end position="367"/>
    </location>
</feature>
<evidence type="ECO:0000313" key="9">
    <source>
        <dbReference type="EMBL" id="SAL99885.1"/>
    </source>
</evidence>
<keyword evidence="5 7" id="KW-0472">Membrane</keyword>
<proteinExistence type="inferred from homology"/>
<feature type="transmembrane region" description="Helical" evidence="7">
    <location>
        <begin position="244"/>
        <end position="262"/>
    </location>
</feature>
<feature type="domain" description="TM7S3/TM198-like" evidence="8">
    <location>
        <begin position="169"/>
        <end position="366"/>
    </location>
</feature>
<accession>A0A168N5X2</accession>
<feature type="transmembrane region" description="Helical" evidence="7">
    <location>
        <begin position="191"/>
        <end position="209"/>
    </location>
</feature>
<dbReference type="STRING" id="4829.A0A168N5X2"/>
<dbReference type="AlphaFoldDB" id="A0A168N5X2"/>
<evidence type="ECO:0000256" key="7">
    <source>
        <dbReference type="SAM" id="Phobius"/>
    </source>
</evidence>
<protein>
    <recommendedName>
        <fullName evidence="6">Transmembrane protein 198</fullName>
    </recommendedName>
</protein>
<dbReference type="Proteomes" id="UP000078561">
    <property type="component" value="Unassembled WGS sequence"/>
</dbReference>
<feature type="transmembrane region" description="Helical" evidence="7">
    <location>
        <begin position="221"/>
        <end position="239"/>
    </location>
</feature>
<dbReference type="Pfam" id="PF13886">
    <property type="entry name" value="TM7S3_TM198"/>
    <property type="match status" value="1"/>
</dbReference>
<dbReference type="PANTHER" id="PTHR31247:SF5">
    <property type="entry name" value="DUF4203 DOMAIN-CONTAINING PROTEIN"/>
    <property type="match status" value="1"/>
</dbReference>
<dbReference type="InterPro" id="IPR040236">
    <property type="entry name" value="TMEM198"/>
</dbReference>
<feature type="transmembrane region" description="Helical" evidence="7">
    <location>
        <begin position="299"/>
        <end position="321"/>
    </location>
</feature>
<sequence>MVSYKARSDSLASSSLLTTLTQMPLWKFISLLFLSTCMVSYGLPLTDPTPTTPSQPTTPPAFNLAKRDDNLQATLDLYQNWASVCNGNAVQAVASIGVDPKIQQLWQTVTQTVNCGHGTVKTVTKTITATATATYSPSPKAPPCDGKCWSDYLWHTYGYGISVAQAFTGIVCMLIGIYFMAFGFHFFRPTMALTGFVFFAVMTWIGLTNNEPASGYPHTDILYVCVSAGLGLVGAFMGVFFFSVCIYLIGALGGFYLAVWLLSWKASLIITVKVAQICFIVGMGMVSGILVYLLETYILILATAFTGAYLFMFGLDFFAHTGLLNSWLLIFDANPNHFNAYMIQTSVLVMLAFVAVFFLASVGWQYYWNVMHHKRGFGVNLVEKEEGKK</sequence>
<dbReference type="GO" id="GO:0005886">
    <property type="term" value="C:plasma membrane"/>
    <property type="evidence" value="ECO:0007669"/>
    <property type="project" value="TreeGrafter"/>
</dbReference>
<dbReference type="PANTHER" id="PTHR31247">
    <property type="entry name" value="TRANSMEMBRANE PROTEIN 198 FAMILY MEMBER"/>
    <property type="match status" value="1"/>
</dbReference>
<dbReference type="InParanoid" id="A0A168N5X2"/>
<evidence type="ECO:0000256" key="3">
    <source>
        <dbReference type="ARBA" id="ARBA00022692"/>
    </source>
</evidence>
<dbReference type="OMA" id="LWHTYGY"/>
<feature type="transmembrane region" description="Helical" evidence="7">
    <location>
        <begin position="25"/>
        <end position="43"/>
    </location>
</feature>
<evidence type="ECO:0000256" key="2">
    <source>
        <dbReference type="ARBA" id="ARBA00006244"/>
    </source>
</evidence>
<keyword evidence="3 7" id="KW-0812">Transmembrane</keyword>
<organism evidence="9">
    <name type="scientific">Absidia glauca</name>
    <name type="common">Pin mould</name>
    <dbReference type="NCBI Taxonomy" id="4829"/>
    <lineage>
        <taxon>Eukaryota</taxon>
        <taxon>Fungi</taxon>
        <taxon>Fungi incertae sedis</taxon>
        <taxon>Mucoromycota</taxon>
        <taxon>Mucoromycotina</taxon>
        <taxon>Mucoromycetes</taxon>
        <taxon>Mucorales</taxon>
        <taxon>Cunninghamellaceae</taxon>
        <taxon>Absidia</taxon>
    </lineage>
</organism>
<comment type="similarity">
    <text evidence="2">Belongs to the TMEM198 family.</text>
</comment>
<dbReference type="EMBL" id="LT553030">
    <property type="protein sequence ID" value="SAL99885.1"/>
    <property type="molecule type" value="Genomic_DNA"/>
</dbReference>
<dbReference type="InterPro" id="IPR025256">
    <property type="entry name" value="TM7S3/TM198-like_dom"/>
</dbReference>
<dbReference type="OrthoDB" id="102260at2759"/>
<comment type="subcellular location">
    <subcellularLocation>
        <location evidence="1">Membrane</location>
        <topology evidence="1">Multi-pass membrane protein</topology>
    </subcellularLocation>
</comment>